<gene>
    <name evidence="1" type="ORF">GV64_21900</name>
</gene>
<comment type="caution">
    <text evidence="1">The sequence shown here is derived from an EMBL/GenBank/DDBJ whole genome shotgun (WGS) entry which is preliminary data.</text>
</comment>
<dbReference type="EMBL" id="JOJP01000001">
    <property type="protein sequence ID" value="KEI73016.1"/>
    <property type="molecule type" value="Genomic_DNA"/>
</dbReference>
<accession>A0A081KFU0</accession>
<keyword evidence="2" id="KW-1185">Reference proteome</keyword>
<reference evidence="1 2" key="1">
    <citation type="submission" date="2014-06" db="EMBL/GenBank/DDBJ databases">
        <title>Whole Genome Sequences of Three Symbiotic Endozoicomonas Bacteria.</title>
        <authorList>
            <person name="Neave M.J."/>
            <person name="Apprill A."/>
            <person name="Voolstra C.R."/>
        </authorList>
    </citation>
    <scope>NUCLEOTIDE SEQUENCE [LARGE SCALE GENOMIC DNA]</scope>
    <source>
        <strain evidence="1 2">DSM 22380</strain>
    </source>
</reference>
<protein>
    <submittedName>
        <fullName evidence="1">Uncharacterized protein</fullName>
    </submittedName>
</protein>
<dbReference type="Proteomes" id="UP000027997">
    <property type="component" value="Unassembled WGS sequence"/>
</dbReference>
<name>A0A081KFU0_9GAMM</name>
<sequence length="370" mass="41008">MVLIAAMNIIYALRAFLILFVLMGVLQAHASVSDTVNVIGDDRIQLLKYSGTDDYHVRVLYGEVDGIFRAVVLFGQNFVKSEMAASRESELLSLSSLRGFEGFVFKTPLAASTIEPLNRFRLFLQHQIVTLISSISRGYSVDDCSVIGKGYFIQCYEKDGSVTVTPDNPQMADKVNVMLEAGGSDMVTAANVSYLPAMILIGLSGASSTTFSTYLNSLPSSPLIYLGWTVYVVSNYLEFQSIYLSYKGATYGLFGELTSGVSPYIFPVFHWMMDYRDELMARNIVETFSLRPDDSDMVVIIGRAHAAGIVRFLNKKHSFVDVTDQVLYERKRGGFNNNFGEIKGLNEDSEVDLIQPVTELIPVVGTQVIE</sequence>
<evidence type="ECO:0000313" key="1">
    <source>
        <dbReference type="EMBL" id="KEI73016.1"/>
    </source>
</evidence>
<organism evidence="1 2">
    <name type="scientific">Endozoicomonas elysicola</name>
    <dbReference type="NCBI Taxonomy" id="305900"/>
    <lineage>
        <taxon>Bacteria</taxon>
        <taxon>Pseudomonadati</taxon>
        <taxon>Pseudomonadota</taxon>
        <taxon>Gammaproteobacteria</taxon>
        <taxon>Oceanospirillales</taxon>
        <taxon>Endozoicomonadaceae</taxon>
        <taxon>Endozoicomonas</taxon>
    </lineage>
</organism>
<proteinExistence type="predicted"/>
<evidence type="ECO:0000313" key="2">
    <source>
        <dbReference type="Proteomes" id="UP000027997"/>
    </source>
</evidence>
<dbReference type="AlphaFoldDB" id="A0A081KFU0"/>